<organism evidence="2 3">
    <name type="scientific">Eumeta variegata</name>
    <name type="common">Bagworm moth</name>
    <name type="synonym">Eumeta japonica</name>
    <dbReference type="NCBI Taxonomy" id="151549"/>
    <lineage>
        <taxon>Eukaryota</taxon>
        <taxon>Metazoa</taxon>
        <taxon>Ecdysozoa</taxon>
        <taxon>Arthropoda</taxon>
        <taxon>Hexapoda</taxon>
        <taxon>Insecta</taxon>
        <taxon>Pterygota</taxon>
        <taxon>Neoptera</taxon>
        <taxon>Endopterygota</taxon>
        <taxon>Lepidoptera</taxon>
        <taxon>Glossata</taxon>
        <taxon>Ditrysia</taxon>
        <taxon>Tineoidea</taxon>
        <taxon>Psychidae</taxon>
        <taxon>Oiketicinae</taxon>
        <taxon>Eumeta</taxon>
    </lineage>
</organism>
<sequence length="251" mass="28320">MCRDHYETDTLENANEEQLSRKKNTTEGKVLLSESVVQAESSKREPQLGQSEYAAISMAASEACWLENLLRDFNINNVYPLVMLSDSQSAIMAANTDCVKRLKHIGIRFHYIKELIEEVLCSAFRVYFDEIIDRSCFKSRQVSILLYKYCIFEVADGSTGEITKCFTPPAEKAYSVLRQISMTSQMAQALMGYGGFGLRLPDSPHCTCDPAKIQDVLHGLEECDTLLRERVALEAETNVRCSAARAGDYRR</sequence>
<reference evidence="2 3" key="1">
    <citation type="journal article" date="2019" name="Commun. Biol.">
        <title>The bagworm genome reveals a unique fibroin gene that provides high tensile strength.</title>
        <authorList>
            <person name="Kono N."/>
            <person name="Nakamura H."/>
            <person name="Ohtoshi R."/>
            <person name="Tomita M."/>
            <person name="Numata K."/>
            <person name="Arakawa K."/>
        </authorList>
    </citation>
    <scope>NUCLEOTIDE SEQUENCE [LARGE SCALE GENOMIC DNA]</scope>
</reference>
<accession>A0A4C1YMN4</accession>
<protein>
    <submittedName>
        <fullName evidence="2">Copia protein</fullName>
    </submittedName>
</protein>
<comment type="caution">
    <text evidence="2">The sequence shown here is derived from an EMBL/GenBank/DDBJ whole genome shotgun (WGS) entry which is preliminary data.</text>
</comment>
<gene>
    <name evidence="2" type="primary">GIP</name>
    <name evidence="2" type="ORF">EVAR_53645_1</name>
</gene>
<dbReference type="CDD" id="cd09272">
    <property type="entry name" value="RNase_HI_RT_Ty1"/>
    <property type="match status" value="1"/>
</dbReference>
<keyword evidence="3" id="KW-1185">Reference proteome</keyword>
<feature type="region of interest" description="Disordered" evidence="1">
    <location>
        <begin position="1"/>
        <end position="24"/>
    </location>
</feature>
<evidence type="ECO:0000256" key="1">
    <source>
        <dbReference type="SAM" id="MobiDB-lite"/>
    </source>
</evidence>
<dbReference type="Proteomes" id="UP000299102">
    <property type="component" value="Unassembled WGS sequence"/>
</dbReference>
<dbReference type="AlphaFoldDB" id="A0A4C1YMN4"/>
<name>A0A4C1YMN4_EUMVA</name>
<evidence type="ECO:0000313" key="2">
    <source>
        <dbReference type="EMBL" id="GBP76370.1"/>
    </source>
</evidence>
<dbReference type="STRING" id="151549.A0A4C1YMN4"/>
<evidence type="ECO:0000313" key="3">
    <source>
        <dbReference type="Proteomes" id="UP000299102"/>
    </source>
</evidence>
<dbReference type="OrthoDB" id="411823at2759"/>
<proteinExistence type="predicted"/>
<dbReference type="EMBL" id="BGZK01001289">
    <property type="protein sequence ID" value="GBP76370.1"/>
    <property type="molecule type" value="Genomic_DNA"/>
</dbReference>